<dbReference type="AlphaFoldDB" id="A0A9N8E499"/>
<dbReference type="GO" id="GO:0033619">
    <property type="term" value="P:membrane protein proteolysis"/>
    <property type="evidence" value="ECO:0007669"/>
    <property type="project" value="TreeGrafter"/>
</dbReference>
<reference evidence="12" key="1">
    <citation type="submission" date="2020-06" db="EMBL/GenBank/DDBJ databases">
        <authorList>
            <consortium name="Plant Systems Biology data submission"/>
        </authorList>
    </citation>
    <scope>NUCLEOTIDE SEQUENCE</scope>
    <source>
        <strain evidence="12">D6</strain>
    </source>
</reference>
<dbReference type="Pfam" id="PF04258">
    <property type="entry name" value="Peptidase_A22B"/>
    <property type="match status" value="1"/>
</dbReference>
<dbReference type="GO" id="GO:0005765">
    <property type="term" value="C:lysosomal membrane"/>
    <property type="evidence" value="ECO:0007669"/>
    <property type="project" value="TreeGrafter"/>
</dbReference>
<feature type="transmembrane region" description="Helical" evidence="9">
    <location>
        <begin position="659"/>
        <end position="676"/>
    </location>
</feature>
<evidence type="ECO:0000256" key="8">
    <source>
        <dbReference type="SAM" id="MobiDB-lite"/>
    </source>
</evidence>
<gene>
    <name evidence="12" type="ORF">SEMRO_536_G162120.1</name>
</gene>
<feature type="transmembrane region" description="Helical" evidence="9">
    <location>
        <begin position="366"/>
        <end position="386"/>
    </location>
</feature>
<comment type="similarity">
    <text evidence="2">Belongs to the peptidase A22B family.</text>
</comment>
<dbReference type="PANTHER" id="PTHR12174">
    <property type="entry name" value="SIGNAL PEPTIDE PEPTIDASE"/>
    <property type="match status" value="1"/>
</dbReference>
<feature type="transmembrane region" description="Helical" evidence="9">
    <location>
        <begin position="435"/>
        <end position="456"/>
    </location>
</feature>
<evidence type="ECO:0000256" key="2">
    <source>
        <dbReference type="ARBA" id="ARBA00006859"/>
    </source>
</evidence>
<feature type="transmembrane region" description="Helical" evidence="9">
    <location>
        <begin position="290"/>
        <end position="311"/>
    </location>
</feature>
<dbReference type="EMBL" id="CAICTM010000535">
    <property type="protein sequence ID" value="CAB9512429.1"/>
    <property type="molecule type" value="Genomic_DNA"/>
</dbReference>
<keyword evidence="5" id="KW-0378">Hydrolase</keyword>
<feature type="transmembrane region" description="Helical" evidence="9">
    <location>
        <begin position="468"/>
        <end position="488"/>
    </location>
</feature>
<evidence type="ECO:0000256" key="9">
    <source>
        <dbReference type="SAM" id="Phobius"/>
    </source>
</evidence>
<keyword evidence="3 9" id="KW-0812">Transmembrane</keyword>
<keyword evidence="13" id="KW-1185">Reference proteome</keyword>
<protein>
    <submittedName>
        <fullName evidence="12">Peptide peptidase-like</fullName>
    </submittedName>
</protein>
<dbReference type="SUPFAM" id="SSF52025">
    <property type="entry name" value="PA domain"/>
    <property type="match status" value="1"/>
</dbReference>
<dbReference type="InterPro" id="IPR007369">
    <property type="entry name" value="Peptidase_A22B_SPP"/>
</dbReference>
<feature type="signal peptide" evidence="10">
    <location>
        <begin position="1"/>
        <end position="28"/>
    </location>
</feature>
<dbReference type="InterPro" id="IPR006639">
    <property type="entry name" value="Preselin/SPP"/>
</dbReference>
<dbReference type="GO" id="GO:0030660">
    <property type="term" value="C:Golgi-associated vesicle membrane"/>
    <property type="evidence" value="ECO:0007669"/>
    <property type="project" value="TreeGrafter"/>
</dbReference>
<evidence type="ECO:0000256" key="10">
    <source>
        <dbReference type="SAM" id="SignalP"/>
    </source>
</evidence>
<organism evidence="12 13">
    <name type="scientific">Seminavis robusta</name>
    <dbReference type="NCBI Taxonomy" id="568900"/>
    <lineage>
        <taxon>Eukaryota</taxon>
        <taxon>Sar</taxon>
        <taxon>Stramenopiles</taxon>
        <taxon>Ochrophyta</taxon>
        <taxon>Bacillariophyta</taxon>
        <taxon>Bacillariophyceae</taxon>
        <taxon>Bacillariophycidae</taxon>
        <taxon>Naviculales</taxon>
        <taxon>Naviculaceae</taxon>
        <taxon>Seminavis</taxon>
    </lineage>
</organism>
<feature type="chain" id="PRO_5040253760" evidence="10">
    <location>
        <begin position="29"/>
        <end position="747"/>
    </location>
</feature>
<dbReference type="GO" id="GO:0098553">
    <property type="term" value="C:lumenal side of endoplasmic reticulum membrane"/>
    <property type="evidence" value="ECO:0007669"/>
    <property type="project" value="TreeGrafter"/>
</dbReference>
<evidence type="ECO:0000313" key="12">
    <source>
        <dbReference type="EMBL" id="CAB9512429.1"/>
    </source>
</evidence>
<keyword evidence="4" id="KW-0967">Endosome</keyword>
<feature type="region of interest" description="Disordered" evidence="8">
    <location>
        <begin position="325"/>
        <end position="351"/>
    </location>
</feature>
<evidence type="ECO:0000256" key="4">
    <source>
        <dbReference type="ARBA" id="ARBA00022753"/>
    </source>
</evidence>
<feature type="transmembrane region" description="Helical" evidence="9">
    <location>
        <begin position="495"/>
        <end position="518"/>
    </location>
</feature>
<dbReference type="GO" id="GO:0098554">
    <property type="term" value="C:cytoplasmic side of endoplasmic reticulum membrane"/>
    <property type="evidence" value="ECO:0007669"/>
    <property type="project" value="TreeGrafter"/>
</dbReference>
<feature type="transmembrane region" description="Helical" evidence="9">
    <location>
        <begin position="636"/>
        <end position="653"/>
    </location>
</feature>
<dbReference type="GO" id="GO:0042500">
    <property type="term" value="F:aspartic endopeptidase activity, intramembrane cleaving"/>
    <property type="evidence" value="ECO:0007669"/>
    <property type="project" value="InterPro"/>
</dbReference>
<keyword evidence="6 9" id="KW-1133">Transmembrane helix</keyword>
<feature type="transmembrane region" description="Helical" evidence="9">
    <location>
        <begin position="392"/>
        <end position="414"/>
    </location>
</feature>
<comment type="caution">
    <text evidence="12">The sequence shown here is derived from an EMBL/GenBank/DDBJ whole genome shotgun (WGS) entry which is preliminary data.</text>
</comment>
<dbReference type="Gene3D" id="3.50.30.30">
    <property type="match status" value="1"/>
</dbReference>
<feature type="region of interest" description="Disordered" evidence="8">
    <location>
        <begin position="724"/>
        <end position="747"/>
    </location>
</feature>
<sequence length="747" mass="81998">MLPFSRLNTCGWTLGGLLLLVSTRSVSGILQTGSVDVKLRDGSSYTLLSSQASFGVYPAEGTWNNEAHQLMLAPSNNQLLCENVTTITTEETKWSQSTILVKRGACSFETKAWNAQKLGALGMIVYGNLGARYSLNATSHINQTNYKYTEEDIVWPREFYDYDCNKGSALVPASAIQIDPPPYVSANNDPVLSGDSSSNLCKANSADDLQNCDSKACLLTGEKDGDQMRACCAWDLHVWLYEDPAFTAANVAIPATYISMQEASRLLADYQKDDQVFVTIYSRPRPKYNISAILIWALGVFVTGLAAFMSADEYHRMIRKIIRRQKRRSEAAQGNNDKSQTHSRNNHASAPPVNVEETLELTVWHALVFVVMASSGLLILFFFKIYRVVKVFYAIGCSKAVSQIIFFPICWRIGRRMNFRDRIVWRTGTEDFGDITILDIVSHVCGFTLGFVWLVMCFTIRHPEDITFFWVVQDIFGAAMCISFLAVIKLNSLKVAASLLIMAFFYDIFMVFISPLFFGKSVMITVATSGGPPTADPAWCEKYPDDPNCQGGEPLPMLFQIPRIGDYQGGSSLLGLGDIVLPGLVVSLAARLDAAKSLLGLLGGGNSAVNSYGCPEQRHGGSGCSMCSGGYFAPQVVAYAVGLLMANMAVYLMNMGQPALLYLVPCCLGTFTFMAWRRNELGSLWEGPKAIRTVDAMLYGEEPTDSANNVHAPLPTVEGEEALTVPSASDQDCDGDVPLQEPHRNVV</sequence>
<dbReference type="GO" id="GO:0010008">
    <property type="term" value="C:endosome membrane"/>
    <property type="evidence" value="ECO:0007669"/>
    <property type="project" value="UniProtKB-SubCell"/>
</dbReference>
<evidence type="ECO:0000256" key="1">
    <source>
        <dbReference type="ARBA" id="ARBA00004337"/>
    </source>
</evidence>
<feature type="compositionally biased region" description="Polar residues" evidence="8">
    <location>
        <begin position="332"/>
        <end position="348"/>
    </location>
</feature>
<dbReference type="InterPro" id="IPR003137">
    <property type="entry name" value="PA_domain"/>
</dbReference>
<dbReference type="CDD" id="cd00538">
    <property type="entry name" value="PA"/>
    <property type="match status" value="1"/>
</dbReference>
<feature type="domain" description="PA" evidence="11">
    <location>
        <begin position="77"/>
        <end position="134"/>
    </location>
</feature>
<evidence type="ECO:0000256" key="7">
    <source>
        <dbReference type="ARBA" id="ARBA00023136"/>
    </source>
</evidence>
<name>A0A9N8E499_9STRA</name>
<evidence type="ECO:0000259" key="11">
    <source>
        <dbReference type="Pfam" id="PF02225"/>
    </source>
</evidence>
<dbReference type="SMART" id="SM00730">
    <property type="entry name" value="PSN"/>
    <property type="match status" value="1"/>
</dbReference>
<dbReference type="InterPro" id="IPR046450">
    <property type="entry name" value="PA_dom_sf"/>
</dbReference>
<comment type="subcellular location">
    <subcellularLocation>
        <location evidence="1">Endosome membrane</location>
        <topology evidence="1">Multi-pass membrane protein</topology>
    </subcellularLocation>
</comment>
<dbReference type="Pfam" id="PF02225">
    <property type="entry name" value="PA"/>
    <property type="match status" value="1"/>
</dbReference>
<evidence type="ECO:0000256" key="6">
    <source>
        <dbReference type="ARBA" id="ARBA00022989"/>
    </source>
</evidence>
<keyword evidence="7 9" id="KW-0472">Membrane</keyword>
<keyword evidence="10" id="KW-0732">Signal</keyword>
<dbReference type="OrthoDB" id="29661at2759"/>
<proteinExistence type="inferred from homology"/>
<dbReference type="PANTHER" id="PTHR12174:SF75">
    <property type="entry name" value="SIGNAL PEPTIDE PEPTIDASE-LIKE 2"/>
    <property type="match status" value="1"/>
</dbReference>
<evidence type="ECO:0000313" key="13">
    <source>
        <dbReference type="Proteomes" id="UP001153069"/>
    </source>
</evidence>
<evidence type="ECO:0000256" key="5">
    <source>
        <dbReference type="ARBA" id="ARBA00022801"/>
    </source>
</evidence>
<dbReference type="Proteomes" id="UP001153069">
    <property type="component" value="Unassembled WGS sequence"/>
</dbReference>
<accession>A0A9N8E499</accession>
<evidence type="ECO:0000256" key="3">
    <source>
        <dbReference type="ARBA" id="ARBA00022692"/>
    </source>
</evidence>